<sequence>MEGIISGVLLRTYFLRKCSAYFSPSAKFSNTPAFLPSLFTLTSGLMQILRTNWNPQIPTAAPTAASSGYTSGLSQWFAMDSCSVETRKGGKQRKRALAMRKAETERGVGP</sequence>
<organism evidence="2">
    <name type="scientific">Glycine max</name>
    <name type="common">Soybean</name>
    <name type="synonym">Glycine hispida</name>
    <dbReference type="NCBI Taxonomy" id="3847"/>
    <lineage>
        <taxon>Eukaryota</taxon>
        <taxon>Viridiplantae</taxon>
        <taxon>Streptophyta</taxon>
        <taxon>Embryophyta</taxon>
        <taxon>Tracheophyta</taxon>
        <taxon>Spermatophyta</taxon>
        <taxon>Magnoliopsida</taxon>
        <taxon>eudicotyledons</taxon>
        <taxon>Gunneridae</taxon>
        <taxon>Pentapetalae</taxon>
        <taxon>rosids</taxon>
        <taxon>fabids</taxon>
        <taxon>Fabales</taxon>
        <taxon>Fabaceae</taxon>
        <taxon>Papilionoideae</taxon>
        <taxon>50 kb inversion clade</taxon>
        <taxon>NPAAA clade</taxon>
        <taxon>indigoferoid/millettioid clade</taxon>
        <taxon>Phaseoleae</taxon>
        <taxon>Glycine</taxon>
        <taxon>Glycine subgen. Soja</taxon>
    </lineage>
</organism>
<proteinExistence type="evidence at transcript level"/>
<feature type="compositionally biased region" description="Basic residues" evidence="1">
    <location>
        <begin position="89"/>
        <end position="98"/>
    </location>
</feature>
<dbReference type="EMBL" id="BT089554">
    <property type="protein sequence ID" value="ACU13634.1"/>
    <property type="molecule type" value="mRNA"/>
</dbReference>
<name>C6SWL1_SOYBN</name>
<protein>
    <submittedName>
        <fullName evidence="2">Uncharacterized protein</fullName>
    </submittedName>
</protein>
<dbReference type="AlphaFoldDB" id="C6SWL1"/>
<evidence type="ECO:0000256" key="1">
    <source>
        <dbReference type="SAM" id="MobiDB-lite"/>
    </source>
</evidence>
<feature type="region of interest" description="Disordered" evidence="1">
    <location>
        <begin position="89"/>
        <end position="110"/>
    </location>
</feature>
<feature type="compositionally biased region" description="Basic and acidic residues" evidence="1">
    <location>
        <begin position="100"/>
        <end position="110"/>
    </location>
</feature>
<feature type="non-terminal residue" evidence="2">
    <location>
        <position position="110"/>
    </location>
</feature>
<reference evidence="2" key="1">
    <citation type="submission" date="2009-08" db="EMBL/GenBank/DDBJ databases">
        <authorList>
            <person name="Cheung F."/>
            <person name="Xiao Y."/>
            <person name="Chan A."/>
            <person name="Moskal W."/>
            <person name="Town C.D."/>
        </authorList>
    </citation>
    <scope>NUCLEOTIDE SEQUENCE</scope>
</reference>
<evidence type="ECO:0000313" key="2">
    <source>
        <dbReference type="EMBL" id="ACU13634.1"/>
    </source>
</evidence>
<accession>C6SWL1</accession>